<gene>
    <name evidence="1" type="ORF">HHU12_28775</name>
</gene>
<accession>A0A7X9S0I1</accession>
<evidence type="ECO:0000313" key="2">
    <source>
        <dbReference type="Proteomes" id="UP000576082"/>
    </source>
</evidence>
<name>A0A7X9S0I1_9BACT</name>
<comment type="caution">
    <text evidence="1">The sequence shown here is derived from an EMBL/GenBank/DDBJ whole genome shotgun (WGS) entry which is preliminary data.</text>
</comment>
<reference evidence="1 2" key="1">
    <citation type="submission" date="2020-04" db="EMBL/GenBank/DDBJ databases">
        <title>Flammeovirga sp. SR4, a novel species isolated from seawater.</title>
        <authorList>
            <person name="Wang X."/>
        </authorList>
    </citation>
    <scope>NUCLEOTIDE SEQUENCE [LARGE SCALE GENOMIC DNA]</scope>
    <source>
        <strain evidence="1 2">ATCC 23126</strain>
    </source>
</reference>
<organism evidence="1 2">
    <name type="scientific">Flammeovirga aprica JL-4</name>
    <dbReference type="NCBI Taxonomy" id="694437"/>
    <lineage>
        <taxon>Bacteria</taxon>
        <taxon>Pseudomonadati</taxon>
        <taxon>Bacteroidota</taxon>
        <taxon>Cytophagia</taxon>
        <taxon>Cytophagales</taxon>
        <taxon>Flammeovirgaceae</taxon>
        <taxon>Flammeovirga</taxon>
    </lineage>
</organism>
<dbReference type="InterPro" id="IPR010239">
    <property type="entry name" value="CHP02001"/>
</dbReference>
<evidence type="ECO:0000313" key="1">
    <source>
        <dbReference type="EMBL" id="NME71994.1"/>
    </source>
</evidence>
<keyword evidence="2" id="KW-1185">Reference proteome</keyword>
<dbReference type="RefSeq" id="WP_169660192.1">
    <property type="nucleotide sequence ID" value="NZ_JABANE010000126.1"/>
</dbReference>
<sequence length="216" mass="24688">MLLIIMVFRNLYAQDKLQFSAGADLVNHYVWRGIDYGYSPAIQPDVELNYKGFYVGGWGTYAFLKSNAVYEFEYRVGYTFEKIGLSLQVIDYVYSTATFDSPKTIQNLDQEESNVGHSFELGVIQRIKNFHFAGYINFSEDNDIYVEVGYNYKGFELIVGAGNHEYTLNDNFNLVNVSLTKTFDLKLTEKYSPSLFCGTVYNPDVSAVHLIFGVNF</sequence>
<dbReference type="AlphaFoldDB" id="A0A7X9S0I1"/>
<protein>
    <submittedName>
        <fullName evidence="1">Uncharacterized protein</fullName>
    </submittedName>
</protein>
<dbReference type="Pfam" id="PF09694">
    <property type="entry name" value="Gcw_chp"/>
    <property type="match status" value="1"/>
</dbReference>
<proteinExistence type="predicted"/>
<dbReference type="Proteomes" id="UP000576082">
    <property type="component" value="Unassembled WGS sequence"/>
</dbReference>
<dbReference type="EMBL" id="JABANE010000126">
    <property type="protein sequence ID" value="NME71994.1"/>
    <property type="molecule type" value="Genomic_DNA"/>
</dbReference>